<keyword evidence="3" id="KW-0677">Repeat</keyword>
<name>A0A9D4ULX3_ADICA</name>
<keyword evidence="4" id="KW-0472">Membrane</keyword>
<evidence type="ECO:0000256" key="1">
    <source>
        <dbReference type="ARBA" id="ARBA00022614"/>
    </source>
</evidence>
<keyword evidence="4" id="KW-1133">Transmembrane helix</keyword>
<comment type="caution">
    <text evidence="6">The sequence shown here is derived from an EMBL/GenBank/DDBJ whole genome shotgun (WGS) entry which is preliminary data.</text>
</comment>
<proteinExistence type="predicted"/>
<dbReference type="InterPro" id="IPR053211">
    <property type="entry name" value="DNA_repair-toleration"/>
</dbReference>
<evidence type="ECO:0000259" key="5">
    <source>
        <dbReference type="Pfam" id="PF08263"/>
    </source>
</evidence>
<dbReference type="AlphaFoldDB" id="A0A9D4ULX3"/>
<dbReference type="SUPFAM" id="SSF52058">
    <property type="entry name" value="L domain-like"/>
    <property type="match status" value="1"/>
</dbReference>
<evidence type="ECO:0000256" key="4">
    <source>
        <dbReference type="SAM" id="Phobius"/>
    </source>
</evidence>
<dbReference type="PANTHER" id="PTHR48060:SF21">
    <property type="entry name" value="L DOMAIN-LIKE PROTEIN"/>
    <property type="match status" value="1"/>
</dbReference>
<evidence type="ECO:0000256" key="2">
    <source>
        <dbReference type="ARBA" id="ARBA00022729"/>
    </source>
</evidence>
<protein>
    <recommendedName>
        <fullName evidence="5">Leucine-rich repeat-containing N-terminal plant-type domain-containing protein</fullName>
    </recommendedName>
</protein>
<dbReference type="InterPro" id="IPR032675">
    <property type="entry name" value="LRR_dom_sf"/>
</dbReference>
<dbReference type="Gene3D" id="3.80.10.10">
    <property type="entry name" value="Ribonuclease Inhibitor"/>
    <property type="match status" value="1"/>
</dbReference>
<feature type="transmembrane region" description="Helical" evidence="4">
    <location>
        <begin position="20"/>
        <end position="39"/>
    </location>
</feature>
<dbReference type="EMBL" id="JABFUD020000015">
    <property type="protein sequence ID" value="KAI5069871.1"/>
    <property type="molecule type" value="Genomic_DNA"/>
</dbReference>
<dbReference type="InterPro" id="IPR013210">
    <property type="entry name" value="LRR_N_plant-typ"/>
</dbReference>
<evidence type="ECO:0000313" key="6">
    <source>
        <dbReference type="EMBL" id="KAI5069871.1"/>
    </source>
</evidence>
<feature type="domain" description="Leucine-rich repeat-containing N-terminal plant-type" evidence="5">
    <location>
        <begin position="41"/>
        <end position="85"/>
    </location>
</feature>
<keyword evidence="7" id="KW-1185">Reference proteome</keyword>
<dbReference type="OrthoDB" id="1937783at2759"/>
<keyword evidence="4" id="KW-0812">Transmembrane</keyword>
<keyword evidence="2" id="KW-0732">Signal</keyword>
<evidence type="ECO:0000256" key="3">
    <source>
        <dbReference type="ARBA" id="ARBA00022737"/>
    </source>
</evidence>
<reference evidence="6" key="1">
    <citation type="submission" date="2021-01" db="EMBL/GenBank/DDBJ databases">
        <title>Adiantum capillus-veneris genome.</title>
        <authorList>
            <person name="Fang Y."/>
            <person name="Liao Q."/>
        </authorList>
    </citation>
    <scope>NUCLEOTIDE SEQUENCE</scope>
    <source>
        <strain evidence="6">H3</strain>
        <tissue evidence="6">Leaf</tissue>
    </source>
</reference>
<organism evidence="6 7">
    <name type="scientific">Adiantum capillus-veneris</name>
    <name type="common">Maidenhair fern</name>
    <dbReference type="NCBI Taxonomy" id="13818"/>
    <lineage>
        <taxon>Eukaryota</taxon>
        <taxon>Viridiplantae</taxon>
        <taxon>Streptophyta</taxon>
        <taxon>Embryophyta</taxon>
        <taxon>Tracheophyta</taxon>
        <taxon>Polypodiopsida</taxon>
        <taxon>Polypodiidae</taxon>
        <taxon>Polypodiales</taxon>
        <taxon>Pteridineae</taxon>
        <taxon>Pteridaceae</taxon>
        <taxon>Vittarioideae</taxon>
        <taxon>Adiantum</taxon>
    </lineage>
</organism>
<dbReference type="Proteomes" id="UP000886520">
    <property type="component" value="Chromosome 15"/>
</dbReference>
<accession>A0A9D4ULX3</accession>
<dbReference type="Pfam" id="PF08263">
    <property type="entry name" value="LRRNT_2"/>
    <property type="match status" value="1"/>
</dbReference>
<keyword evidence="1" id="KW-0433">Leucine-rich repeat</keyword>
<sequence>MEWLPDVVLHYSKAHYYANMAIIMLLGYHAAMIIGSVACSDGERNALLTFKETAVEADSGGWLASWLVNAGSARDCCLWRGVRCNSAAAVTGLLLSNCAGLDPTDRSVLQRLHEDNALQGVLKPNVVTAMAAGLPALSRLDLGCHLFHGSIPPQIGNLTSLAYIDLSFQGQSPPLSGPLPASLWSLPNLSYLDLRYNSLQESLPDTISNSTSLSTLLLATNNL</sequence>
<gene>
    <name evidence="6" type="ORF">GOP47_0016172</name>
</gene>
<evidence type="ECO:0000313" key="7">
    <source>
        <dbReference type="Proteomes" id="UP000886520"/>
    </source>
</evidence>
<dbReference type="PANTHER" id="PTHR48060">
    <property type="entry name" value="DNA DAMAGE-REPAIR/TOLERATION PROTEIN DRT100"/>
    <property type="match status" value="1"/>
</dbReference>